<reference evidence="1" key="1">
    <citation type="submission" date="2022-08" db="EMBL/GenBank/DDBJ databases">
        <title>The genomic sequence of strain Paenibacillus sp. SCIV0701.</title>
        <authorList>
            <person name="Zhao H."/>
        </authorList>
    </citation>
    <scope>NUCLEOTIDE SEQUENCE</scope>
    <source>
        <strain evidence="1">SCIV0701</strain>
    </source>
</reference>
<comment type="caution">
    <text evidence="1">The sequence shown here is derived from an EMBL/GenBank/DDBJ whole genome shotgun (WGS) entry which is preliminary data.</text>
</comment>
<organism evidence="1 2">
    <name type="scientific">Paenibacillus soyae</name>
    <dbReference type="NCBI Taxonomy" id="2969249"/>
    <lineage>
        <taxon>Bacteria</taxon>
        <taxon>Bacillati</taxon>
        <taxon>Bacillota</taxon>
        <taxon>Bacilli</taxon>
        <taxon>Bacillales</taxon>
        <taxon>Paenibacillaceae</taxon>
        <taxon>Paenibacillus</taxon>
    </lineage>
</organism>
<dbReference type="Proteomes" id="UP001141950">
    <property type="component" value="Unassembled WGS sequence"/>
</dbReference>
<evidence type="ECO:0000313" key="2">
    <source>
        <dbReference type="Proteomes" id="UP001141950"/>
    </source>
</evidence>
<dbReference type="RefSeq" id="WP_257444759.1">
    <property type="nucleotide sequence ID" value="NZ_JANIPJ010000005.1"/>
</dbReference>
<evidence type="ECO:0000313" key="1">
    <source>
        <dbReference type="EMBL" id="MCR2804001.1"/>
    </source>
</evidence>
<accession>A0A9X2MQL7</accession>
<dbReference type="AlphaFoldDB" id="A0A9X2MQL7"/>
<sequence length="90" mass="10128">MDSSKVFSTTALAKELNIPTKILFETLQDLGFIIRQNDSWELTKKGLDVGGTLKTHPRLGTYIAWQETIKDLLKDTQEAGGKINKCYLVK</sequence>
<dbReference type="EMBL" id="JANIPJ010000005">
    <property type="protein sequence ID" value="MCR2804001.1"/>
    <property type="molecule type" value="Genomic_DNA"/>
</dbReference>
<name>A0A9X2MQL7_9BACL</name>
<keyword evidence="2" id="KW-1185">Reference proteome</keyword>
<proteinExistence type="predicted"/>
<protein>
    <submittedName>
        <fullName evidence="1">Phage antirepressor KilAC domain-containing protein</fullName>
    </submittedName>
</protein>
<gene>
    <name evidence="1" type="ORF">NQZ67_08945</name>
</gene>